<evidence type="ECO:0000313" key="3">
    <source>
        <dbReference type="EMBL" id="ANS26725.1"/>
    </source>
</evidence>
<reference evidence="3 4" key="1">
    <citation type="submission" date="2014-07" db="EMBL/GenBank/DDBJ databases">
        <authorList>
            <person name="Zhang J.E."/>
            <person name="Yang H."/>
            <person name="Guo J."/>
            <person name="Deng Z."/>
            <person name="Luo H."/>
            <person name="Luo M."/>
            <person name="Zhao B."/>
        </authorList>
    </citation>
    <scope>NUCLEOTIDE SEQUENCE [LARGE SCALE GENOMIC DNA]</scope>
    <source>
        <strain evidence="3 4">1CP</strain>
    </source>
</reference>
<dbReference type="InterPro" id="IPR038576">
    <property type="entry name" value="Methyltransf_Zn-bd_dom_put_sf"/>
</dbReference>
<evidence type="ECO:0008006" key="5">
    <source>
        <dbReference type="Google" id="ProtNLM"/>
    </source>
</evidence>
<sequence>MATMICRGCAAGSATVRVLDLGSTPAADHFPLAWSAIDPRESAHPLAMEVCRRCGLAQLAEDDTTPDEPRGVEPLALRNQAADAVRTVAESGLLCGDTVLEFGSPHGGSWLGLLADRGFGPPPPGRPASVVLDCFGLMHEGRQRAALRERANATASDGTLLIQFHSLAAIVTHGQWNALRHGHYAYYSLTALHRMLHDVGMRLSTAWEFDLYGGTVLVAARHGVRSYTSPNVRRILAVENALGVCKPRTLGRLQRGADDHARALHEWLDTMAHRGECVYAYGASSRAVALFSRARLDRGLLRAVADASTSKQGRRMPGTDVPIISPRQLLDASPDWVLLTLPDLLPEVRRDYPALQGRWITDIPRRR</sequence>
<dbReference type="InterPro" id="IPR013691">
    <property type="entry name" value="MeTrfase_14"/>
</dbReference>
<proteinExistence type="predicted"/>
<dbReference type="EMBL" id="CP009111">
    <property type="protein sequence ID" value="ANS26725.1"/>
    <property type="molecule type" value="Genomic_DNA"/>
</dbReference>
<dbReference type="Gene3D" id="3.40.50.720">
    <property type="entry name" value="NAD(P)-binding Rossmann-like Domain"/>
    <property type="match status" value="1"/>
</dbReference>
<dbReference type="Gene3D" id="3.40.50.150">
    <property type="entry name" value="Vaccinia Virus protein VP39"/>
    <property type="match status" value="1"/>
</dbReference>
<gene>
    <name evidence="3" type="ORF">R1CP_10045</name>
</gene>
<name>A0A1B1K281_RHOOP</name>
<dbReference type="PATRIC" id="fig|37919.13.peg.2065"/>
<dbReference type="AlphaFoldDB" id="A0A1B1K281"/>
<protein>
    <recommendedName>
        <fullName evidence="5">Transferase</fullName>
    </recommendedName>
</protein>
<evidence type="ECO:0000313" key="4">
    <source>
        <dbReference type="Proteomes" id="UP000186108"/>
    </source>
</evidence>
<accession>A0A1B1K281</accession>
<dbReference type="Proteomes" id="UP000186108">
    <property type="component" value="Chromosome"/>
</dbReference>
<evidence type="ECO:0000259" key="2">
    <source>
        <dbReference type="Pfam" id="PF08484"/>
    </source>
</evidence>
<organism evidence="3 4">
    <name type="scientific">Rhodococcus opacus</name>
    <name type="common">Nocardia opaca</name>
    <dbReference type="NCBI Taxonomy" id="37919"/>
    <lineage>
        <taxon>Bacteria</taxon>
        <taxon>Bacillati</taxon>
        <taxon>Actinomycetota</taxon>
        <taxon>Actinomycetes</taxon>
        <taxon>Mycobacteriales</taxon>
        <taxon>Nocardiaceae</taxon>
        <taxon>Rhodococcus</taxon>
    </lineage>
</organism>
<dbReference type="Pfam" id="PF08421">
    <property type="entry name" value="Methyltransf_13"/>
    <property type="match status" value="1"/>
</dbReference>
<dbReference type="InterPro" id="IPR013630">
    <property type="entry name" value="Methyltransf_Zn-bd_dom_put"/>
</dbReference>
<dbReference type="InterPro" id="IPR029063">
    <property type="entry name" value="SAM-dependent_MTases_sf"/>
</dbReference>
<dbReference type="SUPFAM" id="SSF53335">
    <property type="entry name" value="S-adenosyl-L-methionine-dependent methyltransferases"/>
    <property type="match status" value="1"/>
</dbReference>
<dbReference type="Gene3D" id="6.20.50.110">
    <property type="entry name" value="Methyltransferase, zinc-binding domain"/>
    <property type="match status" value="1"/>
</dbReference>
<feature type="domain" description="Methyltransferase putative zinc binding" evidence="1">
    <location>
        <begin position="6"/>
        <end position="61"/>
    </location>
</feature>
<dbReference type="Pfam" id="PF08484">
    <property type="entry name" value="Methyltransf_14"/>
    <property type="match status" value="1"/>
</dbReference>
<feature type="domain" description="C-methyltransferase" evidence="2">
    <location>
        <begin position="211"/>
        <end position="364"/>
    </location>
</feature>
<evidence type="ECO:0000259" key="1">
    <source>
        <dbReference type="Pfam" id="PF08421"/>
    </source>
</evidence>